<dbReference type="AlphaFoldDB" id="A0A0E0LUC3"/>
<proteinExistence type="predicted"/>
<dbReference type="HOGENOM" id="CLU_2018973_0_0_1"/>
<protein>
    <submittedName>
        <fullName evidence="1">Uncharacterized protein</fullName>
    </submittedName>
</protein>
<dbReference type="Proteomes" id="UP000026962">
    <property type="component" value="Chromosome 8"/>
</dbReference>
<dbReference type="PROSITE" id="PS51257">
    <property type="entry name" value="PROKAR_LIPOPROTEIN"/>
    <property type="match status" value="1"/>
</dbReference>
<reference evidence="1" key="2">
    <citation type="submission" date="2018-05" db="EMBL/GenBank/DDBJ databases">
        <title>OpunRS2 (Oryza punctata Reference Sequence Version 2).</title>
        <authorList>
            <person name="Zhang J."/>
            <person name="Kudrna D."/>
            <person name="Lee S."/>
            <person name="Talag J."/>
            <person name="Welchert J."/>
            <person name="Wing R.A."/>
        </authorList>
    </citation>
    <scope>NUCLEOTIDE SEQUENCE [LARGE SCALE GENOMIC DNA]</scope>
</reference>
<accession>A0A0E0LUC3</accession>
<reference evidence="1" key="1">
    <citation type="submission" date="2015-04" db="UniProtKB">
        <authorList>
            <consortium name="EnsemblPlants"/>
        </authorList>
    </citation>
    <scope>IDENTIFICATION</scope>
</reference>
<sequence length="148" mass="16134">MAGEVRSEAASTAAVKSEGRRSIAHPLVSSAAGCPTASLVAPSLLSLWRFLHRPVADPFHRCWLPGLPVPACCIAASLHHGTEPPSQQAQDEQHSCTPHLEQQWRHHTVVEAPWRRKTDRCRDVLLIMGAHCDVGLVSHDGCSWLISS</sequence>
<organism evidence="1">
    <name type="scientific">Oryza punctata</name>
    <name type="common">Red rice</name>
    <dbReference type="NCBI Taxonomy" id="4537"/>
    <lineage>
        <taxon>Eukaryota</taxon>
        <taxon>Viridiplantae</taxon>
        <taxon>Streptophyta</taxon>
        <taxon>Embryophyta</taxon>
        <taxon>Tracheophyta</taxon>
        <taxon>Spermatophyta</taxon>
        <taxon>Magnoliopsida</taxon>
        <taxon>Liliopsida</taxon>
        <taxon>Poales</taxon>
        <taxon>Poaceae</taxon>
        <taxon>BOP clade</taxon>
        <taxon>Oryzoideae</taxon>
        <taxon>Oryzeae</taxon>
        <taxon>Oryzinae</taxon>
        <taxon>Oryza</taxon>
    </lineage>
</organism>
<keyword evidence="2" id="KW-1185">Reference proteome</keyword>
<dbReference type="Gramene" id="OPUNC08G11560.1">
    <property type="protein sequence ID" value="OPUNC08G11560.1"/>
    <property type="gene ID" value="OPUNC08G11560"/>
</dbReference>
<dbReference type="EnsemblPlants" id="OPUNC08G11560.1">
    <property type="protein sequence ID" value="OPUNC08G11560.1"/>
    <property type="gene ID" value="OPUNC08G11560"/>
</dbReference>
<evidence type="ECO:0000313" key="2">
    <source>
        <dbReference type="Proteomes" id="UP000026962"/>
    </source>
</evidence>
<evidence type="ECO:0000313" key="1">
    <source>
        <dbReference type="EnsemblPlants" id="OPUNC08G11560.1"/>
    </source>
</evidence>
<name>A0A0E0LUC3_ORYPU</name>